<dbReference type="EMBL" id="JAMTCP010000033">
    <property type="protein sequence ID" value="MCP2260919.1"/>
    <property type="molecule type" value="Genomic_DNA"/>
</dbReference>
<comment type="caution">
    <text evidence="2">The sequence shown here is derived from an EMBL/GenBank/DDBJ whole genome shotgun (WGS) entry which is preliminary data.</text>
</comment>
<name>A0ABT1HZJ5_STRSD</name>
<dbReference type="PANTHER" id="PTHR42760:SF40">
    <property type="entry name" value="3-OXOACYL-[ACYL-CARRIER-PROTEIN] REDUCTASE, CHLOROPLASTIC"/>
    <property type="match status" value="1"/>
</dbReference>
<keyword evidence="3" id="KW-1185">Reference proteome</keyword>
<dbReference type="Proteomes" id="UP001205311">
    <property type="component" value="Unassembled WGS sequence"/>
</dbReference>
<comment type="similarity">
    <text evidence="1">Belongs to the short-chain dehydrogenases/reductases (SDR) family.</text>
</comment>
<accession>A0ABT1HZJ5</accession>
<evidence type="ECO:0000256" key="1">
    <source>
        <dbReference type="ARBA" id="ARBA00006484"/>
    </source>
</evidence>
<protein>
    <submittedName>
        <fullName evidence="2">3-oxoacyl-[acyl-carrier protein] reductase</fullName>
    </submittedName>
</protein>
<dbReference type="PRINTS" id="PR00081">
    <property type="entry name" value="GDHRDH"/>
</dbReference>
<dbReference type="PRINTS" id="PR00080">
    <property type="entry name" value="SDRFAMILY"/>
</dbReference>
<evidence type="ECO:0000313" key="3">
    <source>
        <dbReference type="Proteomes" id="UP001205311"/>
    </source>
</evidence>
<dbReference type="SUPFAM" id="SSF51735">
    <property type="entry name" value="NAD(P)-binding Rossmann-fold domains"/>
    <property type="match status" value="1"/>
</dbReference>
<dbReference type="RefSeq" id="WP_253671759.1">
    <property type="nucleotide sequence ID" value="NZ_JAMTCP010000033.1"/>
</dbReference>
<dbReference type="InterPro" id="IPR020904">
    <property type="entry name" value="Sc_DH/Rdtase_CS"/>
</dbReference>
<dbReference type="InterPro" id="IPR036291">
    <property type="entry name" value="NAD(P)-bd_dom_sf"/>
</dbReference>
<organism evidence="2 3">
    <name type="scientific">Streptoalloteichus tenebrarius (strain ATCC 17920 / DSM 40477 / JCM 4838 / CBS 697.72 / NBRC 16177 / NCIMB 11028 / NRRL B-12390 / A12253. 1 / ISP 5477)</name>
    <name type="common">Streptomyces tenebrarius</name>
    <dbReference type="NCBI Taxonomy" id="1933"/>
    <lineage>
        <taxon>Bacteria</taxon>
        <taxon>Bacillati</taxon>
        <taxon>Actinomycetota</taxon>
        <taxon>Actinomycetes</taxon>
        <taxon>Pseudonocardiales</taxon>
        <taxon>Pseudonocardiaceae</taxon>
        <taxon>Streptoalloteichus</taxon>
    </lineage>
</organism>
<reference evidence="2 3" key="1">
    <citation type="submission" date="2022-06" db="EMBL/GenBank/DDBJ databases">
        <title>Genomic Encyclopedia of Archaeal and Bacterial Type Strains, Phase II (KMG-II): from individual species to whole genera.</title>
        <authorList>
            <person name="Goeker M."/>
        </authorList>
    </citation>
    <scope>NUCLEOTIDE SEQUENCE [LARGE SCALE GENOMIC DNA]</scope>
    <source>
        <strain evidence="2 3">DSM 40477</strain>
    </source>
</reference>
<sequence>MTRTAVVTGGATGIGRAVAAKLAAAGTDVVITGRRADRLAATAAELGDRVRAVAFDAADPDAVLAALPELPERIDVLVNNAGGNVENHRPLPENPDLAQVRAAWLANLEANLLTAVLVTTALRDRIAPHGRVISIGSIGARTGGGRGYGAAKAGLEAWNAELAADLGQRGATANVVSPGLIEETEFFGNALPEERRRWLVAQTATGRAGQPDDVAATVAFLASPDAGHVTGQVVHVNGGAHRGL</sequence>
<proteinExistence type="inferred from homology"/>
<dbReference type="CDD" id="cd05233">
    <property type="entry name" value="SDR_c"/>
    <property type="match status" value="1"/>
</dbReference>
<gene>
    <name evidence="2" type="ORF">LX15_004639</name>
</gene>
<dbReference type="Pfam" id="PF13561">
    <property type="entry name" value="adh_short_C2"/>
    <property type="match status" value="1"/>
</dbReference>
<dbReference type="PANTHER" id="PTHR42760">
    <property type="entry name" value="SHORT-CHAIN DEHYDROGENASES/REDUCTASES FAMILY MEMBER"/>
    <property type="match status" value="1"/>
</dbReference>
<dbReference type="InterPro" id="IPR002347">
    <property type="entry name" value="SDR_fam"/>
</dbReference>
<evidence type="ECO:0000313" key="2">
    <source>
        <dbReference type="EMBL" id="MCP2260919.1"/>
    </source>
</evidence>
<dbReference type="PROSITE" id="PS00061">
    <property type="entry name" value="ADH_SHORT"/>
    <property type="match status" value="1"/>
</dbReference>
<dbReference type="Gene3D" id="3.40.50.720">
    <property type="entry name" value="NAD(P)-binding Rossmann-like Domain"/>
    <property type="match status" value="1"/>
</dbReference>